<comment type="catalytic activity">
    <reaction evidence="6">
        <text>cytidine(34) in tRNA(Ile2) + L-lysine + ATP = lysidine(34) in tRNA(Ile2) + AMP + diphosphate + H(+)</text>
        <dbReference type="Rhea" id="RHEA:43744"/>
        <dbReference type="Rhea" id="RHEA-COMP:10625"/>
        <dbReference type="Rhea" id="RHEA-COMP:10670"/>
        <dbReference type="ChEBI" id="CHEBI:15378"/>
        <dbReference type="ChEBI" id="CHEBI:30616"/>
        <dbReference type="ChEBI" id="CHEBI:32551"/>
        <dbReference type="ChEBI" id="CHEBI:33019"/>
        <dbReference type="ChEBI" id="CHEBI:82748"/>
        <dbReference type="ChEBI" id="CHEBI:83665"/>
        <dbReference type="ChEBI" id="CHEBI:456215"/>
        <dbReference type="EC" id="6.3.4.19"/>
    </reaction>
</comment>
<dbReference type="Pfam" id="PF06041">
    <property type="entry name" value="DUF924"/>
    <property type="match status" value="1"/>
</dbReference>
<name>A0A2R5GWJ5_9STRA</name>
<keyword evidence="9" id="KW-1185">Reference proteome</keyword>
<dbReference type="InterPro" id="IPR011990">
    <property type="entry name" value="TPR-like_helical_dom_sf"/>
</dbReference>
<evidence type="ECO:0000313" key="9">
    <source>
        <dbReference type="Proteomes" id="UP000241890"/>
    </source>
</evidence>
<sequence length="655" mass="73369">MLALVVVLDQVSRHLLRGHEEEIDACTREAVRYARVAFDRGLDRHLRAAEFCFLALPLRHFLKRMPTDPACTEIRDLLKAKGDERQDDEAAHMTALERFDTATAASDVLGSSAPRDGISDADILEEPEMVDQVETCLDEDRLALIAKDRVFALVSGFLDERVNEGDDLFISLSGGVDSMVIAACLAAYARLPRGFALRARKKRRVDDADAQLAKPRHRVVAVHIDYGNRPESGAEADLVKRWCLAHGITCEVTAITAVRRGVTPRDEYEKKSRAMRYDAYRRAMEGHNDGRAAIMFGHHQGDVQENVVSNAMKGASVLDLSGMTPESTVEGVRVWRPLLSLNKGGIYTFARKYGVPWFKDTTPRWSTRGKLRNRLWPALGLVYGAGFGSSLSSLAAQSDEVNAMLRSEIFEPFWNSITFGRLGAWIPLTTPGLLDRPFFFWRYALRHVCHHLQAGAIREQPIARLTDLLRSRKFRGKNQQDKCRWLELRFQNPSLLYDEGSALCIFRELPDAPARESALQEDGFWQLYSRKHGEKDAGLLSLLPDGKSHLFGPFRVSVERASEAGAPDSSFDLRAWMMNGHLRYTLPFSASYVPCPQYGRKIDFFRGADRKLRAMLPIVINADALENGSDKSTTATRGDASDGFVHVKIELATSS</sequence>
<dbReference type="InterPro" id="IPR011063">
    <property type="entry name" value="TilS/TtcA_N"/>
</dbReference>
<dbReference type="InParanoid" id="A0A2R5GWJ5"/>
<dbReference type="Proteomes" id="UP000241890">
    <property type="component" value="Unassembled WGS sequence"/>
</dbReference>
<dbReference type="PANTHER" id="PTHR43033:SF3">
    <property type="entry name" value="TRNA(ILE)-LYSIDINE SYNTHETASE"/>
    <property type="match status" value="1"/>
</dbReference>
<keyword evidence="5" id="KW-0067">ATP-binding</keyword>
<dbReference type="PANTHER" id="PTHR43033">
    <property type="entry name" value="TRNA(ILE)-LYSIDINE SYNTHASE-RELATED"/>
    <property type="match status" value="1"/>
</dbReference>
<dbReference type="SUPFAM" id="SSF52402">
    <property type="entry name" value="Adenine nucleotide alpha hydrolases-like"/>
    <property type="match status" value="1"/>
</dbReference>
<dbReference type="SUPFAM" id="SSF48452">
    <property type="entry name" value="TPR-like"/>
    <property type="match status" value="1"/>
</dbReference>
<evidence type="ECO:0000256" key="6">
    <source>
        <dbReference type="ARBA" id="ARBA00048539"/>
    </source>
</evidence>
<evidence type="ECO:0000256" key="2">
    <source>
        <dbReference type="ARBA" id="ARBA00022598"/>
    </source>
</evidence>
<dbReference type="EMBL" id="BEYU01000181">
    <property type="protein sequence ID" value="GBG34138.1"/>
    <property type="molecule type" value="Genomic_DNA"/>
</dbReference>
<proteinExistence type="inferred from homology"/>
<dbReference type="NCBIfam" id="TIGR02432">
    <property type="entry name" value="lysidine_TilS_N"/>
    <property type="match status" value="1"/>
</dbReference>
<feature type="domain" description="tRNA(Ile)-lysidine/2-thiocytidine synthase N-terminal" evidence="7">
    <location>
        <begin position="169"/>
        <end position="364"/>
    </location>
</feature>
<dbReference type="Gene3D" id="3.40.50.620">
    <property type="entry name" value="HUPs"/>
    <property type="match status" value="1"/>
</dbReference>
<dbReference type="OrthoDB" id="434144at2759"/>
<dbReference type="InterPro" id="IPR012795">
    <property type="entry name" value="tRNA_Ile_lys_synt_N"/>
</dbReference>
<organism evidence="8 9">
    <name type="scientific">Hondaea fermentalgiana</name>
    <dbReference type="NCBI Taxonomy" id="2315210"/>
    <lineage>
        <taxon>Eukaryota</taxon>
        <taxon>Sar</taxon>
        <taxon>Stramenopiles</taxon>
        <taxon>Bigyra</taxon>
        <taxon>Labyrinthulomycetes</taxon>
        <taxon>Thraustochytrida</taxon>
        <taxon>Thraustochytriidae</taxon>
        <taxon>Hondaea</taxon>
    </lineage>
</organism>
<evidence type="ECO:0000256" key="5">
    <source>
        <dbReference type="ARBA" id="ARBA00022840"/>
    </source>
</evidence>
<comment type="caution">
    <text evidence="8">The sequence shown here is derived from an EMBL/GenBank/DDBJ whole genome shotgun (WGS) entry which is preliminary data.</text>
</comment>
<accession>A0A2R5GWJ5</accession>
<dbReference type="EC" id="6.3.4.19" evidence="1"/>
<dbReference type="GO" id="GO:0008033">
    <property type="term" value="P:tRNA processing"/>
    <property type="evidence" value="ECO:0007669"/>
    <property type="project" value="UniProtKB-KW"/>
</dbReference>
<dbReference type="InterPro" id="IPR014729">
    <property type="entry name" value="Rossmann-like_a/b/a_fold"/>
</dbReference>
<dbReference type="GO" id="GO:0032267">
    <property type="term" value="F:tRNA(Ile)-lysidine synthase activity"/>
    <property type="evidence" value="ECO:0007669"/>
    <property type="project" value="UniProtKB-EC"/>
</dbReference>
<dbReference type="HAMAP" id="MF_01161">
    <property type="entry name" value="tRNA_Ile_lys_synt"/>
    <property type="match status" value="1"/>
</dbReference>
<reference evidence="8 9" key="1">
    <citation type="submission" date="2017-12" db="EMBL/GenBank/DDBJ databases">
        <title>Sequencing, de novo assembly and annotation of complete genome of a new Thraustochytrid species, strain FCC1311.</title>
        <authorList>
            <person name="Sedici K."/>
            <person name="Godart F."/>
            <person name="Aiese Cigliano R."/>
            <person name="Sanseverino W."/>
            <person name="Barakat M."/>
            <person name="Ortet P."/>
            <person name="Marechal E."/>
            <person name="Cagnac O."/>
            <person name="Amato A."/>
        </authorList>
    </citation>
    <scope>NUCLEOTIDE SEQUENCE [LARGE SCALE GENOMIC DNA]</scope>
</reference>
<evidence type="ECO:0000256" key="3">
    <source>
        <dbReference type="ARBA" id="ARBA00022694"/>
    </source>
</evidence>
<dbReference type="CDD" id="cd01992">
    <property type="entry name" value="TilS_N"/>
    <property type="match status" value="1"/>
</dbReference>
<dbReference type="InterPro" id="IPR010323">
    <property type="entry name" value="DUF924"/>
</dbReference>
<dbReference type="InterPro" id="IPR012094">
    <property type="entry name" value="tRNA_Ile_lys_synt"/>
</dbReference>
<evidence type="ECO:0000256" key="1">
    <source>
        <dbReference type="ARBA" id="ARBA00013267"/>
    </source>
</evidence>
<protein>
    <recommendedName>
        <fullName evidence="1">tRNA(Ile)-lysidine synthetase</fullName>
        <ecNumber evidence="1">6.3.4.19</ecNumber>
    </recommendedName>
</protein>
<keyword evidence="3" id="KW-0819">tRNA processing</keyword>
<evidence type="ECO:0000259" key="7">
    <source>
        <dbReference type="Pfam" id="PF01171"/>
    </source>
</evidence>
<gene>
    <name evidence="8" type="ORF">FCC1311_103622</name>
</gene>
<dbReference type="Pfam" id="PF01171">
    <property type="entry name" value="ATP_bind_3"/>
    <property type="match status" value="1"/>
</dbReference>
<dbReference type="GO" id="GO:0005524">
    <property type="term" value="F:ATP binding"/>
    <property type="evidence" value="ECO:0007669"/>
    <property type="project" value="UniProtKB-KW"/>
</dbReference>
<evidence type="ECO:0000313" key="8">
    <source>
        <dbReference type="EMBL" id="GBG34138.1"/>
    </source>
</evidence>
<evidence type="ECO:0000256" key="4">
    <source>
        <dbReference type="ARBA" id="ARBA00022741"/>
    </source>
</evidence>
<keyword evidence="2" id="KW-0436">Ligase</keyword>
<dbReference type="AlphaFoldDB" id="A0A2R5GWJ5"/>
<keyword evidence="4" id="KW-0547">Nucleotide-binding</keyword>